<keyword evidence="4 9" id="KW-0812">Transmembrane</keyword>
<feature type="transmembrane region" description="Helical" evidence="9">
    <location>
        <begin position="294"/>
        <end position="312"/>
    </location>
</feature>
<comment type="subcellular location">
    <subcellularLocation>
        <location evidence="1">Cell membrane</location>
        <topology evidence="1">Multi-pass membrane protein</topology>
    </subcellularLocation>
</comment>
<dbReference type="KEGG" id="hdi:HDIA_2176"/>
<evidence type="ECO:0000313" key="11">
    <source>
        <dbReference type="EMBL" id="SON55717.1"/>
    </source>
</evidence>
<dbReference type="PANTHER" id="PTHR45772">
    <property type="entry name" value="CONSERVED COMPONENT OF ABC TRANSPORTER FOR NATURAL AMINO ACIDS-RELATED"/>
    <property type="match status" value="1"/>
</dbReference>
<dbReference type="InterPro" id="IPR001851">
    <property type="entry name" value="ABC_transp_permease"/>
</dbReference>
<dbReference type="CDD" id="cd06581">
    <property type="entry name" value="TM_PBP1_LivM_like"/>
    <property type="match status" value="1"/>
</dbReference>
<name>A0A2C9D5Y1_9HYPH</name>
<dbReference type="Proteomes" id="UP000223606">
    <property type="component" value="Chromosome 1"/>
</dbReference>
<dbReference type="EMBL" id="LT960614">
    <property type="protein sequence ID" value="SON55717.1"/>
    <property type="molecule type" value="Genomic_DNA"/>
</dbReference>
<feature type="transmembrane region" description="Helical" evidence="9">
    <location>
        <begin position="260"/>
        <end position="282"/>
    </location>
</feature>
<dbReference type="SMART" id="SM00382">
    <property type="entry name" value="AAA"/>
    <property type="match status" value="1"/>
</dbReference>
<feature type="transmembrane region" description="Helical" evidence="9">
    <location>
        <begin position="173"/>
        <end position="193"/>
    </location>
</feature>
<dbReference type="AlphaFoldDB" id="A0A2C9D5Y1"/>
<dbReference type="Gene3D" id="3.40.50.300">
    <property type="entry name" value="P-loop containing nucleotide triphosphate hydrolases"/>
    <property type="match status" value="1"/>
</dbReference>
<feature type="domain" description="ABC transporter" evidence="10">
    <location>
        <begin position="353"/>
        <end position="593"/>
    </location>
</feature>
<proteinExistence type="predicted"/>
<feature type="transmembrane region" description="Helical" evidence="9">
    <location>
        <begin position="223"/>
        <end position="248"/>
    </location>
</feature>
<dbReference type="Pfam" id="PF00005">
    <property type="entry name" value="ABC_tran"/>
    <property type="match status" value="1"/>
</dbReference>
<gene>
    <name evidence="11" type="primary">glnQ_8</name>
    <name evidence="11" type="ORF">HDIA_2176</name>
</gene>
<evidence type="ECO:0000256" key="6">
    <source>
        <dbReference type="ARBA" id="ARBA00022840"/>
    </source>
</evidence>
<dbReference type="InterPro" id="IPR051120">
    <property type="entry name" value="ABC_AA/LPS_Transport"/>
</dbReference>
<evidence type="ECO:0000256" key="9">
    <source>
        <dbReference type="SAM" id="Phobius"/>
    </source>
</evidence>
<feature type="transmembrane region" description="Helical" evidence="9">
    <location>
        <begin position="53"/>
        <end position="71"/>
    </location>
</feature>
<dbReference type="InterPro" id="IPR027417">
    <property type="entry name" value="P-loop_NTPase"/>
</dbReference>
<evidence type="ECO:0000256" key="1">
    <source>
        <dbReference type="ARBA" id="ARBA00004651"/>
    </source>
</evidence>
<evidence type="ECO:0000256" key="7">
    <source>
        <dbReference type="ARBA" id="ARBA00022989"/>
    </source>
</evidence>
<keyword evidence="3" id="KW-1003">Cell membrane</keyword>
<dbReference type="GO" id="GO:0005886">
    <property type="term" value="C:plasma membrane"/>
    <property type="evidence" value="ECO:0007669"/>
    <property type="project" value="UniProtKB-SubCell"/>
</dbReference>
<feature type="transmembrane region" description="Helical" evidence="9">
    <location>
        <begin position="131"/>
        <end position="152"/>
    </location>
</feature>
<dbReference type="InterPro" id="IPR003439">
    <property type="entry name" value="ABC_transporter-like_ATP-bd"/>
</dbReference>
<organism evidence="11 12">
    <name type="scientific">Hartmannibacter diazotrophicus</name>
    <dbReference type="NCBI Taxonomy" id="1482074"/>
    <lineage>
        <taxon>Bacteria</taxon>
        <taxon>Pseudomonadati</taxon>
        <taxon>Pseudomonadota</taxon>
        <taxon>Alphaproteobacteria</taxon>
        <taxon>Hyphomicrobiales</taxon>
        <taxon>Pleomorphomonadaceae</taxon>
        <taxon>Hartmannibacter</taxon>
    </lineage>
</organism>
<evidence type="ECO:0000256" key="5">
    <source>
        <dbReference type="ARBA" id="ARBA00022741"/>
    </source>
</evidence>
<keyword evidence="8 9" id="KW-0472">Membrane</keyword>
<dbReference type="GO" id="GO:0005524">
    <property type="term" value="F:ATP binding"/>
    <property type="evidence" value="ECO:0007669"/>
    <property type="project" value="UniProtKB-KW"/>
</dbReference>
<keyword evidence="7 9" id="KW-1133">Transmembrane helix</keyword>
<accession>A0A2C9D5Y1</accession>
<sequence length="596" mass="62109">MTDAATAITGGASLSRFRPLAAPLAAAVFAAILVAVGPYLLGHYAINILIRAFFYAVVALTLDILWGYAGILTFGQAAFFGIGAYAAALIFTHLGFTTETIALAFLLAIVVPMICGLLVGWLSFYTGASPLYASVVSLAFPIVISQLIYSGGTFTGSSSGLVGYETFDIRTKTWFWIAGGGLVLAGTLLAVLMRSELGRLIVAVRDNETRLAYLGIDPNKVKIALTAGLAGIAGLAGLGYASFSGVVAPEITGFVFGTQLIIYVALGGRGTLIGPIVGTLGIELMSAYLSGDLPYVWQLIVGLVFVVVIIVMPKGLAPLLAGAVGRLLPLPRLASTARIVPATDPVATDKASIDIRDVTKSFGSLKVLQGIDLSIAGGELVSLVGPNGAGKTTLMRCLGDGAERSGGSVTIDGHDIGARPPHSIVGFGLGRKFQMATIFESLTVGESLRVARARIDGLSPVLPISDIALPATALAVMEATGLGDHLDREVRHLSHGQKQALELTMVLAMSPRVILLDEPTAGLTKVDRQRIGGALASLARDHGLAVILVEHDLDFVRTISSRVVVLHQGRILLDGTVDEVVHSELVKSVYSGAGHD</sequence>
<keyword evidence="5" id="KW-0547">Nucleotide-binding</keyword>
<dbReference type="SUPFAM" id="SSF52540">
    <property type="entry name" value="P-loop containing nucleoside triphosphate hydrolases"/>
    <property type="match status" value="1"/>
</dbReference>
<dbReference type="GO" id="GO:0015658">
    <property type="term" value="F:branched-chain amino acid transmembrane transporter activity"/>
    <property type="evidence" value="ECO:0007669"/>
    <property type="project" value="InterPro"/>
</dbReference>
<dbReference type="InterPro" id="IPR043428">
    <property type="entry name" value="LivM-like"/>
</dbReference>
<feature type="transmembrane region" description="Helical" evidence="9">
    <location>
        <begin position="20"/>
        <end position="41"/>
    </location>
</feature>
<dbReference type="GO" id="GO:0016887">
    <property type="term" value="F:ATP hydrolysis activity"/>
    <property type="evidence" value="ECO:0007669"/>
    <property type="project" value="InterPro"/>
</dbReference>
<keyword evidence="12" id="KW-1185">Reference proteome</keyword>
<evidence type="ECO:0000313" key="12">
    <source>
        <dbReference type="Proteomes" id="UP000223606"/>
    </source>
</evidence>
<feature type="transmembrane region" description="Helical" evidence="9">
    <location>
        <begin position="77"/>
        <end position="96"/>
    </location>
</feature>
<keyword evidence="2" id="KW-0813">Transport</keyword>
<dbReference type="PANTHER" id="PTHR45772:SF8">
    <property type="entry name" value="HIGH-AFFINITY BRANCHED-CHAIN AMINO ACID TRANSPORT ATP-BINDING PROTEIN"/>
    <property type="match status" value="1"/>
</dbReference>
<dbReference type="Pfam" id="PF02653">
    <property type="entry name" value="BPD_transp_2"/>
    <property type="match status" value="1"/>
</dbReference>
<evidence type="ECO:0000259" key="10">
    <source>
        <dbReference type="PROSITE" id="PS50893"/>
    </source>
</evidence>
<reference evidence="12" key="1">
    <citation type="submission" date="2017-09" db="EMBL/GenBank/DDBJ databases">
        <title>Genome sequence of Nannocystis excedens DSM 71.</title>
        <authorList>
            <person name="Blom J."/>
        </authorList>
    </citation>
    <scope>NUCLEOTIDE SEQUENCE [LARGE SCALE GENOMIC DNA]</scope>
    <source>
        <strain evidence="12">type strain: E19</strain>
    </source>
</reference>
<feature type="transmembrane region" description="Helical" evidence="9">
    <location>
        <begin position="103"/>
        <end position="125"/>
    </location>
</feature>
<dbReference type="PROSITE" id="PS50893">
    <property type="entry name" value="ABC_TRANSPORTER_2"/>
    <property type="match status" value="1"/>
</dbReference>
<keyword evidence="6 11" id="KW-0067">ATP-binding</keyword>
<evidence type="ECO:0000256" key="2">
    <source>
        <dbReference type="ARBA" id="ARBA00022448"/>
    </source>
</evidence>
<protein>
    <submittedName>
        <fullName evidence="11">Glutamine transport ATP-binding protein GlnQ</fullName>
    </submittedName>
</protein>
<evidence type="ECO:0000256" key="8">
    <source>
        <dbReference type="ARBA" id="ARBA00023136"/>
    </source>
</evidence>
<evidence type="ECO:0000256" key="4">
    <source>
        <dbReference type="ARBA" id="ARBA00022692"/>
    </source>
</evidence>
<dbReference type="InterPro" id="IPR003593">
    <property type="entry name" value="AAA+_ATPase"/>
</dbReference>
<evidence type="ECO:0000256" key="3">
    <source>
        <dbReference type="ARBA" id="ARBA00022475"/>
    </source>
</evidence>